<evidence type="ECO:0000313" key="3">
    <source>
        <dbReference type="EMBL" id="GIJ44383.1"/>
    </source>
</evidence>
<dbReference type="RefSeq" id="WP_203897928.1">
    <property type="nucleotide sequence ID" value="NZ_BOPF01000003.1"/>
</dbReference>
<organism evidence="3 4">
    <name type="scientific">Virgisporangium aliadipatigenens</name>
    <dbReference type="NCBI Taxonomy" id="741659"/>
    <lineage>
        <taxon>Bacteria</taxon>
        <taxon>Bacillati</taxon>
        <taxon>Actinomycetota</taxon>
        <taxon>Actinomycetes</taxon>
        <taxon>Micromonosporales</taxon>
        <taxon>Micromonosporaceae</taxon>
        <taxon>Virgisporangium</taxon>
    </lineage>
</organism>
<evidence type="ECO:0000259" key="2">
    <source>
        <dbReference type="Pfam" id="PF01243"/>
    </source>
</evidence>
<sequence>MTDLLAHARDLLARNRYLTLGTADPDGRPWLSPVYFAAADEREFVWCSESDARHSRNLVERPRVSVVVYDSTVPAYHGRAVYATATAREVPDDGLDRALDIYPGPPERGGVSLTRADVTGAEPYRMYVASVSRLWVLCPREPRTPCALHGLSKDHRALVEP</sequence>
<evidence type="ECO:0000313" key="4">
    <source>
        <dbReference type="Proteomes" id="UP000619260"/>
    </source>
</evidence>
<dbReference type="GO" id="GO:0016627">
    <property type="term" value="F:oxidoreductase activity, acting on the CH-CH group of donors"/>
    <property type="evidence" value="ECO:0007669"/>
    <property type="project" value="TreeGrafter"/>
</dbReference>
<keyword evidence="1" id="KW-0560">Oxidoreductase</keyword>
<dbReference type="InterPro" id="IPR012349">
    <property type="entry name" value="Split_barrel_FMN-bd"/>
</dbReference>
<dbReference type="PANTHER" id="PTHR35176:SF6">
    <property type="entry name" value="HEME OXYGENASE HI_0854-RELATED"/>
    <property type="match status" value="1"/>
</dbReference>
<dbReference type="SUPFAM" id="SSF50475">
    <property type="entry name" value="FMN-binding split barrel"/>
    <property type="match status" value="1"/>
</dbReference>
<accession>A0A8J4DP89</accession>
<dbReference type="PANTHER" id="PTHR35176">
    <property type="entry name" value="HEME OXYGENASE HI_0854-RELATED"/>
    <property type="match status" value="1"/>
</dbReference>
<dbReference type="Pfam" id="PF01243">
    <property type="entry name" value="PNPOx_N"/>
    <property type="match status" value="1"/>
</dbReference>
<gene>
    <name evidence="3" type="ORF">Val02_12690</name>
</gene>
<evidence type="ECO:0000256" key="1">
    <source>
        <dbReference type="ARBA" id="ARBA00023002"/>
    </source>
</evidence>
<reference evidence="3" key="1">
    <citation type="submission" date="2021-01" db="EMBL/GenBank/DDBJ databases">
        <title>Whole genome shotgun sequence of Virgisporangium aliadipatigenens NBRC 105644.</title>
        <authorList>
            <person name="Komaki H."/>
            <person name="Tamura T."/>
        </authorList>
    </citation>
    <scope>NUCLEOTIDE SEQUENCE</scope>
    <source>
        <strain evidence="3">NBRC 105644</strain>
    </source>
</reference>
<dbReference type="GO" id="GO:0070967">
    <property type="term" value="F:coenzyme F420 binding"/>
    <property type="evidence" value="ECO:0007669"/>
    <property type="project" value="TreeGrafter"/>
</dbReference>
<keyword evidence="4" id="KW-1185">Reference proteome</keyword>
<name>A0A8J4DP89_9ACTN</name>
<protein>
    <recommendedName>
        <fullName evidence="2">Pyridoxamine 5'-phosphate oxidase N-terminal domain-containing protein</fullName>
    </recommendedName>
</protein>
<proteinExistence type="predicted"/>
<feature type="domain" description="Pyridoxamine 5'-phosphate oxidase N-terminal" evidence="2">
    <location>
        <begin position="6"/>
        <end position="99"/>
    </location>
</feature>
<dbReference type="InterPro" id="IPR052019">
    <property type="entry name" value="F420H2_bilvrd_red/Heme_oxyg"/>
</dbReference>
<dbReference type="InterPro" id="IPR011576">
    <property type="entry name" value="Pyridox_Oxase_N"/>
</dbReference>
<comment type="caution">
    <text evidence="3">The sequence shown here is derived from an EMBL/GenBank/DDBJ whole genome shotgun (WGS) entry which is preliminary data.</text>
</comment>
<dbReference type="AlphaFoldDB" id="A0A8J4DP89"/>
<dbReference type="Proteomes" id="UP000619260">
    <property type="component" value="Unassembled WGS sequence"/>
</dbReference>
<dbReference type="Gene3D" id="2.30.110.10">
    <property type="entry name" value="Electron Transport, Fmn-binding Protein, Chain A"/>
    <property type="match status" value="1"/>
</dbReference>
<dbReference type="GO" id="GO:0005829">
    <property type="term" value="C:cytosol"/>
    <property type="evidence" value="ECO:0007669"/>
    <property type="project" value="TreeGrafter"/>
</dbReference>
<dbReference type="EMBL" id="BOPF01000003">
    <property type="protein sequence ID" value="GIJ44383.1"/>
    <property type="molecule type" value="Genomic_DNA"/>
</dbReference>